<proteinExistence type="predicted"/>
<keyword evidence="3" id="KW-1185">Reference proteome</keyword>
<evidence type="ECO:0000313" key="2">
    <source>
        <dbReference type="EMBL" id="AOM82213.1"/>
    </source>
</evidence>
<gene>
    <name evidence="2" type="ORF">BBEV_0842</name>
</gene>
<dbReference type="RefSeq" id="WP_069364326.1">
    <property type="nucleotide sequence ID" value="NZ_CP012502.1"/>
</dbReference>
<feature type="transmembrane region" description="Helical" evidence="1">
    <location>
        <begin position="157"/>
        <end position="182"/>
    </location>
</feature>
<dbReference type="EMBL" id="CP012502">
    <property type="protein sequence ID" value="AOM82213.1"/>
    <property type="molecule type" value="Genomic_DNA"/>
</dbReference>
<dbReference type="STRING" id="632773.BBEV_0842"/>
<feature type="transmembrane region" description="Helical" evidence="1">
    <location>
        <begin position="12"/>
        <end position="36"/>
    </location>
</feature>
<accession>A0A1D7QT56</accession>
<keyword evidence="1" id="KW-0812">Transmembrane</keyword>
<dbReference type="OrthoDB" id="2597565at2"/>
<name>A0A1D7QT56_9BACI</name>
<feature type="transmembrane region" description="Helical" evidence="1">
    <location>
        <begin position="80"/>
        <end position="104"/>
    </location>
</feature>
<protein>
    <submittedName>
        <fullName evidence="2">Uncharacterized protein</fullName>
    </submittedName>
</protein>
<feature type="transmembrane region" description="Helical" evidence="1">
    <location>
        <begin position="125"/>
        <end position="151"/>
    </location>
</feature>
<evidence type="ECO:0000313" key="3">
    <source>
        <dbReference type="Proteomes" id="UP000094463"/>
    </source>
</evidence>
<evidence type="ECO:0000256" key="1">
    <source>
        <dbReference type="SAM" id="Phobius"/>
    </source>
</evidence>
<keyword evidence="1" id="KW-0472">Membrane</keyword>
<sequence length="265" mass="29865">MFGKGFSKAKQHWCIVLYPLLFDWLTILIATVTVGITMSRSFATDFAIGPQLPTVEGLLTETNSLLMNYEAFAQEMNGGWLMMAVFLIYLIIAVFIEGGYYYLIWRGINGESVDVRTFLSGARKFWLRFFLLGLLVMFLVFVAGFAGLLLMHYFATFGFVLTLIVIVLVRVVMIYLEFVLVTEDTWVIESIDRAYHLFKASKLSDVIGFALLMGATSAAFGLALNLIAEPWLLPVAAPVVIFVLTGFLFTLMFMMDDARMRLQKA</sequence>
<feature type="transmembrane region" description="Helical" evidence="1">
    <location>
        <begin position="203"/>
        <end position="225"/>
    </location>
</feature>
<keyword evidence="1" id="KW-1133">Transmembrane helix</keyword>
<feature type="transmembrane region" description="Helical" evidence="1">
    <location>
        <begin position="231"/>
        <end position="254"/>
    </location>
</feature>
<dbReference type="Proteomes" id="UP000094463">
    <property type="component" value="Chromosome"/>
</dbReference>
<dbReference type="AlphaFoldDB" id="A0A1D7QT56"/>
<reference evidence="2 3" key="1">
    <citation type="submission" date="2015-08" db="EMBL/GenBank/DDBJ databases">
        <title>The complete genome sequence of Bacillus beveridgei MLTeJB.</title>
        <authorList>
            <person name="Hanson T.E."/>
            <person name="Mesa C."/>
            <person name="Basesman S.M."/>
            <person name="Oremland R.S."/>
        </authorList>
    </citation>
    <scope>NUCLEOTIDE SEQUENCE [LARGE SCALE GENOMIC DNA]</scope>
    <source>
        <strain evidence="2 3">MLTeJB</strain>
    </source>
</reference>
<organism evidence="2 3">
    <name type="scientific">Salisediminibacterium beveridgei</name>
    <dbReference type="NCBI Taxonomy" id="632773"/>
    <lineage>
        <taxon>Bacteria</taxon>
        <taxon>Bacillati</taxon>
        <taxon>Bacillota</taxon>
        <taxon>Bacilli</taxon>
        <taxon>Bacillales</taxon>
        <taxon>Bacillaceae</taxon>
        <taxon>Salisediminibacterium</taxon>
    </lineage>
</organism>
<dbReference type="KEGG" id="bbev:BBEV_0842"/>